<keyword evidence="4" id="KW-0677">Repeat</keyword>
<evidence type="ECO:0000256" key="5">
    <source>
        <dbReference type="ARBA" id="ARBA00023026"/>
    </source>
</evidence>
<keyword evidence="3" id="KW-0433">Leucine-rich repeat</keyword>
<dbReference type="PANTHER" id="PTHR48051">
    <property type="match status" value="1"/>
</dbReference>
<evidence type="ECO:0000256" key="2">
    <source>
        <dbReference type="ARBA" id="ARBA00012483"/>
    </source>
</evidence>
<comment type="PTM">
    <text evidence="6">Ubiquitinated in the presence of host E1 ubiquitin-activating enzyme, E2 ubiquitin-conjugating enzyme and ubiquitin.</text>
</comment>
<keyword evidence="6" id="KW-0833">Ubl conjugation pathway</keyword>
<protein>
    <recommendedName>
        <fullName evidence="2">RING-type E3 ubiquitin transferase</fullName>
        <ecNumber evidence="2">2.3.2.27</ecNumber>
    </recommendedName>
</protein>
<dbReference type="GO" id="GO:0005576">
    <property type="term" value="C:extracellular region"/>
    <property type="evidence" value="ECO:0007669"/>
    <property type="project" value="UniProtKB-UniRule"/>
</dbReference>
<evidence type="ECO:0000256" key="4">
    <source>
        <dbReference type="ARBA" id="ARBA00022737"/>
    </source>
</evidence>
<feature type="domain" description="NEL" evidence="7">
    <location>
        <begin position="1320"/>
        <end position="1634"/>
    </location>
</feature>
<dbReference type="GO" id="GO:0005737">
    <property type="term" value="C:cytoplasm"/>
    <property type="evidence" value="ECO:0007669"/>
    <property type="project" value="TreeGrafter"/>
</dbReference>
<evidence type="ECO:0000256" key="3">
    <source>
        <dbReference type="ARBA" id="ARBA00022614"/>
    </source>
</evidence>
<keyword evidence="6" id="KW-1035">Host cytoplasm</keyword>
<evidence type="ECO:0000259" key="7">
    <source>
        <dbReference type="PROSITE" id="PS52053"/>
    </source>
</evidence>
<comment type="catalytic activity">
    <reaction evidence="1">
        <text>S-ubiquitinyl-[E2 ubiquitin-conjugating enzyme]-L-cysteine + [acceptor protein]-L-lysine = [E2 ubiquitin-conjugating enzyme]-L-cysteine + N(6)-ubiquitinyl-[acceptor protein]-L-lysine.</text>
        <dbReference type="EC" id="2.3.2.27"/>
    </reaction>
</comment>
<dbReference type="GO" id="GO:0016567">
    <property type="term" value="P:protein ubiquitination"/>
    <property type="evidence" value="ECO:0007669"/>
    <property type="project" value="InterPro"/>
</dbReference>
<sequence length="1666" mass="188198">MAITPLTPPAPDLNELGIHHDFISTVAAETLSLLPIQLTQQLSTHALQLPAWYTHAPQSQRQALKVTQALNLQSRQALQAVLDQIGTVESFAIPLLEQALLKEFGIACDVKTNIISITTLNPYTDEIERSDSQTLLQAALHNFEENQASPGGIPRGSYLWNYKSTRSSDPPPRTIAIEPTAFASLCRRLDIGGRYQQHLESIFNPTSTPEKAKLDQLFIQHERHALILQADIALMKKDILASTHATLINYCKGHGDALFNGHTLTFESMALDTINFNSLIISHAPTLEEDPRCIVYIPGDPISCIKEYASLREAAADFKEKIKLDSYREFFIHLAPQSQKLELKKRLDSRIQDLSRDPLYLQPAAININLFQHLYEHKTRQLKADARFLAVPTAQINRLSLITRLEHYLDTTLNILNVEALFVPGLGEVMMAVFAAQMMTGIFHGIEAWEQSEKDLAWAYTKDVLLNLAFTAAAGKFAAELTRPAPVEVSAFVEELDLVELPNGQRQLWKPDLTPFEQDITLDPSTAPDAIGLQVHNGHSYVPLEGKYYRVQKTAADAYRLPHPTNPAHYSPHIATNGHGAWVHEAEELAQWSDSTFVRRLDPALSALSDDQAHALLYASDTDVAVLRQTFSELEPPPALLADTITRFKIKQELGTFIRKMLANDASADPLLQLQVLVDVELWPRSKALRCLDNDGRTIIEYGNGSAHKVPVIQVLDSQIQRGELLENVLRALDANEVQALTGSAFEDSLAQKTQKLRAKIGRHAEQRRDDLFTSRYKKANQSDDPLIMRLTSTWPSLPLPAARELIDAANSAERLALQEGAGIPLRLAEEARLLVDQVRLAHAFDGLAFDYGMAPDTQKLLLHNLERLPGWPPNLRIDIREKSLGGALLEHVGPADAPIRKTLVKHGNSYQTFNGRDQMLHGLDDIYASVLHALPDQERAALGFPHTGQGPALQEALMQQSPAPRKAVRKLLQMPAAPSGEHSPLRLARGRQGYPPFVSEPALCIRSPTGCLQSRPRRIRYLIQKLFPMHHPQVVEDFLGIENLNSRAGVARLEALNLEYKTQITKLRQWIAEPLELVRVSEGHSRPVHIRDKERVAQKLMKCWRRAIEGGQLSLDYSLDLSGFNLGQLPTLTADFTHVTSLHMSNVYLGPSIDNFLANFPNLKVLKLESAYLRQLPESLFGLQKLKYLYLGNNRFRLTPQVAARLSGMTQLNVIDLSRNTLTTVPDFTRLNELQSLNLRDTGLTQWPAGVENLPLLTTLDLRENAITALPSSYYAIPRERLVRIRLHDNPLDAGTVERVNELRERLGLPREIRLHTPPDSNPLNHWLNADMTAELRAERSQLWRELHATQGYEPFFRVINDLVASADFARDRVVLSAKVWRILEAARDFDFREELFIAATEHDNCVDRASTVFSRFGFKLLLREADALEGIARETELLRLMKGRVRLLELDDIARSQFDLQTLAYNEALANPELTPAQRSRLKPDLLEVQLIYQVDLGERLDLPWQPTHMQFRAQALTSSQQIENAYEIVINNESRRGYLANKLVLEGTWRDYLESAYHDEIKRDNAPHEQRHDDIETLQEKQKEWAETLNSQDIVARERLQGELKTLALKLKIDEQQIFTGQPMTEDEYHQELVQIEQRKRRTLELLTQRILDSKPLASISEQ</sequence>
<dbReference type="Pfam" id="PF20178">
    <property type="entry name" value="ToxA_N"/>
    <property type="match status" value="1"/>
</dbReference>
<dbReference type="Gene3D" id="3.80.10.10">
    <property type="entry name" value="Ribonuclease Inhibitor"/>
    <property type="match status" value="1"/>
</dbReference>
<dbReference type="InterPro" id="IPR046673">
    <property type="entry name" value="ToxA_N"/>
</dbReference>
<dbReference type="Gene3D" id="1.20.58.360">
    <property type="entry name" value="Shigella T3SS effector IpaH defines"/>
    <property type="match status" value="1"/>
</dbReference>
<organism evidence="8 9">
    <name type="scientific">Pseudomonas fragi</name>
    <dbReference type="NCBI Taxonomy" id="296"/>
    <lineage>
        <taxon>Bacteria</taxon>
        <taxon>Pseudomonadati</taxon>
        <taxon>Pseudomonadota</taxon>
        <taxon>Gammaproteobacteria</taxon>
        <taxon>Pseudomonadales</taxon>
        <taxon>Pseudomonadaceae</taxon>
        <taxon>Pseudomonas</taxon>
    </lineage>
</organism>
<feature type="active site" description="Glycyl thioester intermediate" evidence="6">
    <location>
        <position position="1407"/>
    </location>
</feature>
<keyword evidence="6" id="KW-0808">Transferase</keyword>
<evidence type="ECO:0000313" key="9">
    <source>
        <dbReference type="Proteomes" id="UP000216113"/>
    </source>
</evidence>
<dbReference type="SUPFAM" id="SSF52058">
    <property type="entry name" value="L domain-like"/>
    <property type="match status" value="1"/>
</dbReference>
<dbReference type="InterPro" id="IPR050216">
    <property type="entry name" value="LRR_domain-containing"/>
</dbReference>
<keyword evidence="6" id="KW-0832">Ubl conjugation</keyword>
<dbReference type="InterPro" id="IPR032675">
    <property type="entry name" value="LRR_dom_sf"/>
</dbReference>
<dbReference type="EMBL" id="NQKL01000007">
    <property type="protein sequence ID" value="OZY41751.1"/>
    <property type="molecule type" value="Genomic_DNA"/>
</dbReference>
<dbReference type="PANTHER" id="PTHR48051:SF46">
    <property type="entry name" value="LEUCINE RICH REPEAT-CONTAINING DOMAIN PROTEIN"/>
    <property type="match status" value="1"/>
</dbReference>
<reference evidence="8 9" key="1">
    <citation type="submission" date="2017-08" db="EMBL/GenBank/DDBJ databases">
        <title>Genomic and metabolic characterisation of spoilage-associated Pseudomonas species.</title>
        <authorList>
            <person name="Stanborough T."/>
            <person name="Fegan N."/>
            <person name="Powell S.M."/>
            <person name="Singh T."/>
            <person name="Tamplin M.L."/>
            <person name="Chandry P.S."/>
        </authorList>
    </citation>
    <scope>NUCLEOTIDE SEQUENCE [LARGE SCALE GENOMIC DNA]</scope>
    <source>
        <strain evidence="8 9">F1820</strain>
    </source>
</reference>
<evidence type="ECO:0000256" key="6">
    <source>
        <dbReference type="PROSITE-ProRule" id="PRU01398"/>
    </source>
</evidence>
<dbReference type="InterPro" id="IPR001611">
    <property type="entry name" value="Leu-rich_rpt"/>
</dbReference>
<evidence type="ECO:0000313" key="8">
    <source>
        <dbReference type="EMBL" id="OZY41751.1"/>
    </source>
</evidence>
<keyword evidence="5" id="KW-0843">Virulence</keyword>
<proteinExistence type="inferred from homology"/>
<dbReference type="GO" id="GO:0061630">
    <property type="term" value="F:ubiquitin protein ligase activity"/>
    <property type="evidence" value="ECO:0007669"/>
    <property type="project" value="UniProtKB-EC"/>
</dbReference>
<dbReference type="SMART" id="SM00369">
    <property type="entry name" value="LRR_TYP"/>
    <property type="match status" value="3"/>
</dbReference>
<dbReference type="PROSITE" id="PS52053">
    <property type="entry name" value="NEL"/>
    <property type="match status" value="1"/>
</dbReference>
<dbReference type="PROSITE" id="PS51450">
    <property type="entry name" value="LRR"/>
    <property type="match status" value="1"/>
</dbReference>
<comment type="similarity">
    <text evidence="6">Belongs to the LRR-containing bacterial E3 ligase family.</text>
</comment>
<keyword evidence="6" id="KW-0964">Secreted</keyword>
<comment type="caution">
    <text evidence="8">The sequence shown here is derived from an EMBL/GenBank/DDBJ whole genome shotgun (WGS) entry which is preliminary data.</text>
</comment>
<name>A0A266LUM4_PSEFR</name>
<evidence type="ECO:0000256" key="1">
    <source>
        <dbReference type="ARBA" id="ARBA00000900"/>
    </source>
</evidence>
<gene>
    <name evidence="8" type="ORF">CJF43_10925</name>
</gene>
<dbReference type="EC" id="2.3.2.27" evidence="2"/>
<accession>A0A266LUM4</accession>
<dbReference type="Proteomes" id="UP000216113">
    <property type="component" value="Unassembled WGS sequence"/>
</dbReference>
<dbReference type="InterPro" id="IPR029487">
    <property type="entry name" value="NEL_dom"/>
</dbReference>
<dbReference type="InterPro" id="IPR003591">
    <property type="entry name" value="Leu-rich_rpt_typical-subtyp"/>
</dbReference>
<dbReference type="RefSeq" id="WP_095029197.1">
    <property type="nucleotide sequence ID" value="NZ_NQKL01000007.1"/>
</dbReference>
<dbReference type="Pfam" id="PF14496">
    <property type="entry name" value="NEL"/>
    <property type="match status" value="1"/>
</dbReference>